<gene>
    <name evidence="1" type="ORF">SAMN02910411_0509</name>
</gene>
<name>A0A285TDA9_9FIRM</name>
<dbReference type="RefSeq" id="WP_097077267.1">
    <property type="nucleotide sequence ID" value="NZ_OBMR01000016.1"/>
</dbReference>
<reference evidence="1 2" key="1">
    <citation type="submission" date="2017-08" db="EMBL/GenBank/DDBJ databases">
        <authorList>
            <person name="de Groot N.N."/>
        </authorList>
    </citation>
    <scope>NUCLEOTIDE SEQUENCE [LARGE SCALE GENOMIC DNA]</scope>
    <source>
        <strain evidence="1 2">DSM 9787</strain>
    </source>
</reference>
<proteinExistence type="predicted"/>
<protein>
    <submittedName>
        <fullName evidence="1">Uncharacterized protein</fullName>
    </submittedName>
</protein>
<dbReference type="AlphaFoldDB" id="A0A285TDA9"/>
<dbReference type="EMBL" id="OBMR01000016">
    <property type="protein sequence ID" value="SOC17739.1"/>
    <property type="molecule type" value="Genomic_DNA"/>
</dbReference>
<accession>A0A285TDA9</accession>
<dbReference type="Proteomes" id="UP000219563">
    <property type="component" value="Unassembled WGS sequence"/>
</dbReference>
<sequence length="79" mass="9346">MEFKRICKDFDLKLLQLDTWGMLSPDEIEEKKSKKKTLQNDYENNIITLHEFDSSIKTLTEGLEIPSKEDILERCKALR</sequence>
<organism evidence="1 2">
    <name type="scientific">Pseudobutyrivibrio ruminis DSM 9787</name>
    <dbReference type="NCBI Taxonomy" id="1123011"/>
    <lineage>
        <taxon>Bacteria</taxon>
        <taxon>Bacillati</taxon>
        <taxon>Bacillota</taxon>
        <taxon>Clostridia</taxon>
        <taxon>Lachnospirales</taxon>
        <taxon>Lachnospiraceae</taxon>
        <taxon>Pseudobutyrivibrio</taxon>
    </lineage>
</organism>
<evidence type="ECO:0000313" key="1">
    <source>
        <dbReference type="EMBL" id="SOC17739.1"/>
    </source>
</evidence>
<evidence type="ECO:0000313" key="2">
    <source>
        <dbReference type="Proteomes" id="UP000219563"/>
    </source>
</evidence>